<evidence type="ECO:0000313" key="1">
    <source>
        <dbReference type="EMBL" id="GAA0159331.1"/>
    </source>
</evidence>
<protein>
    <recommendedName>
        <fullName evidence="3">Disease resistance protein</fullName>
    </recommendedName>
</protein>
<accession>A0AAV3Q819</accession>
<gene>
    <name evidence="1" type="ORF">LIER_38843</name>
</gene>
<dbReference type="EMBL" id="BAABME010020089">
    <property type="protein sequence ID" value="GAA0159331.1"/>
    <property type="molecule type" value="Genomic_DNA"/>
</dbReference>
<dbReference type="InterPro" id="IPR027417">
    <property type="entry name" value="P-loop_NTPase"/>
</dbReference>
<name>A0AAV3Q819_LITER</name>
<dbReference type="Proteomes" id="UP001454036">
    <property type="component" value="Unassembled WGS sequence"/>
</dbReference>
<sequence length="155" mass="17061">MDMASVAVELALNQAFSVLVDHEFISNVEKFQKELHLLVANLKMVKSFLLDAESKNLEAEAVKVVSEMVDRIKDINLSLESICLEAVNIGIIQLIKNPIGEHELCLIGSYIHKGEILGRENDVMKLTDMLVNSDNQKDFSVVSIVGIGGHGKTSL</sequence>
<dbReference type="AlphaFoldDB" id="A0AAV3Q819"/>
<evidence type="ECO:0000313" key="2">
    <source>
        <dbReference type="Proteomes" id="UP001454036"/>
    </source>
</evidence>
<keyword evidence="2" id="KW-1185">Reference proteome</keyword>
<dbReference type="SUPFAM" id="SSF52540">
    <property type="entry name" value="P-loop containing nucleoside triphosphate hydrolases"/>
    <property type="match status" value="1"/>
</dbReference>
<proteinExistence type="predicted"/>
<evidence type="ECO:0008006" key="3">
    <source>
        <dbReference type="Google" id="ProtNLM"/>
    </source>
</evidence>
<dbReference type="Gene3D" id="3.40.50.300">
    <property type="entry name" value="P-loop containing nucleotide triphosphate hydrolases"/>
    <property type="match status" value="1"/>
</dbReference>
<comment type="caution">
    <text evidence="1">The sequence shown here is derived from an EMBL/GenBank/DDBJ whole genome shotgun (WGS) entry which is preliminary data.</text>
</comment>
<reference evidence="1 2" key="1">
    <citation type="submission" date="2024-01" db="EMBL/GenBank/DDBJ databases">
        <title>The complete chloroplast genome sequence of Lithospermum erythrorhizon: insights into the phylogenetic relationship among Boraginaceae species and the maternal lineages of purple gromwells.</title>
        <authorList>
            <person name="Okada T."/>
            <person name="Watanabe K."/>
        </authorList>
    </citation>
    <scope>NUCLEOTIDE SEQUENCE [LARGE SCALE GENOMIC DNA]</scope>
</reference>
<organism evidence="1 2">
    <name type="scientific">Lithospermum erythrorhizon</name>
    <name type="common">Purple gromwell</name>
    <name type="synonym">Lithospermum officinale var. erythrorhizon</name>
    <dbReference type="NCBI Taxonomy" id="34254"/>
    <lineage>
        <taxon>Eukaryota</taxon>
        <taxon>Viridiplantae</taxon>
        <taxon>Streptophyta</taxon>
        <taxon>Embryophyta</taxon>
        <taxon>Tracheophyta</taxon>
        <taxon>Spermatophyta</taxon>
        <taxon>Magnoliopsida</taxon>
        <taxon>eudicotyledons</taxon>
        <taxon>Gunneridae</taxon>
        <taxon>Pentapetalae</taxon>
        <taxon>asterids</taxon>
        <taxon>lamiids</taxon>
        <taxon>Boraginales</taxon>
        <taxon>Boraginaceae</taxon>
        <taxon>Boraginoideae</taxon>
        <taxon>Lithospermeae</taxon>
        <taxon>Lithospermum</taxon>
    </lineage>
</organism>